<dbReference type="Proteomes" id="UP001054252">
    <property type="component" value="Unassembled WGS sequence"/>
</dbReference>
<dbReference type="Gene3D" id="1.10.510.10">
    <property type="entry name" value="Transferase(Phosphotransferase) domain 1"/>
    <property type="match status" value="1"/>
</dbReference>
<proteinExistence type="predicted"/>
<evidence type="ECO:0000259" key="8">
    <source>
        <dbReference type="Pfam" id="PF00954"/>
    </source>
</evidence>
<dbReference type="PANTHER" id="PTHR27002">
    <property type="entry name" value="RECEPTOR-LIKE SERINE/THREONINE-PROTEIN KINASE SD1-8"/>
    <property type="match status" value="1"/>
</dbReference>
<evidence type="ECO:0000313" key="9">
    <source>
        <dbReference type="EMBL" id="GKV50560.1"/>
    </source>
</evidence>
<dbReference type="GO" id="GO:0004674">
    <property type="term" value="F:protein serine/threonine kinase activity"/>
    <property type="evidence" value="ECO:0007669"/>
    <property type="project" value="UniProtKB-KW"/>
</dbReference>
<keyword evidence="4" id="KW-0547">Nucleotide-binding</keyword>
<keyword evidence="7" id="KW-1015">Disulfide bond</keyword>
<dbReference type="GO" id="GO:0005886">
    <property type="term" value="C:plasma membrane"/>
    <property type="evidence" value="ECO:0007669"/>
    <property type="project" value="TreeGrafter"/>
</dbReference>
<feature type="domain" description="S-locus glycoprotein" evidence="8">
    <location>
        <begin position="63"/>
        <end position="131"/>
    </location>
</feature>
<evidence type="ECO:0000256" key="2">
    <source>
        <dbReference type="ARBA" id="ARBA00022679"/>
    </source>
</evidence>
<dbReference type="SUPFAM" id="SSF56112">
    <property type="entry name" value="Protein kinase-like (PK-like)"/>
    <property type="match status" value="1"/>
</dbReference>
<keyword evidence="3" id="KW-0732">Signal</keyword>
<dbReference type="Pfam" id="PF00954">
    <property type="entry name" value="S_locus_glycop"/>
    <property type="match status" value="1"/>
</dbReference>
<protein>
    <recommendedName>
        <fullName evidence="8">S-locus glycoprotein domain-containing protein</fullName>
    </recommendedName>
</protein>
<sequence>MSPKFSDFGMARTFGREQSEGNTQRVVGTYGFMVLEYGQFSVKSYVFSFRILLWEIISGKKNKGSYHLNHRPNLIGNAYLNHTSSRVEGSIWKEDAETWILFSHYPRDDCDNHGTCGAYGTCVKPVLQPCQYLIESFQV</sequence>
<evidence type="ECO:0000256" key="7">
    <source>
        <dbReference type="ARBA" id="ARBA00023157"/>
    </source>
</evidence>
<reference evidence="9 10" key="1">
    <citation type="journal article" date="2021" name="Commun. Biol.">
        <title>The genome of Shorea leprosula (Dipterocarpaceae) highlights the ecological relevance of drought in aseasonal tropical rainforests.</title>
        <authorList>
            <person name="Ng K.K.S."/>
            <person name="Kobayashi M.J."/>
            <person name="Fawcett J.A."/>
            <person name="Hatakeyama M."/>
            <person name="Paape T."/>
            <person name="Ng C.H."/>
            <person name="Ang C.C."/>
            <person name="Tnah L.H."/>
            <person name="Lee C.T."/>
            <person name="Nishiyama T."/>
            <person name="Sese J."/>
            <person name="O'Brien M.J."/>
            <person name="Copetti D."/>
            <person name="Mohd Noor M.I."/>
            <person name="Ong R.C."/>
            <person name="Putra M."/>
            <person name="Sireger I.Z."/>
            <person name="Indrioko S."/>
            <person name="Kosugi Y."/>
            <person name="Izuno A."/>
            <person name="Isagi Y."/>
            <person name="Lee S.L."/>
            <person name="Shimizu K.K."/>
        </authorList>
    </citation>
    <scope>NUCLEOTIDE SEQUENCE [LARGE SCALE GENOMIC DNA]</scope>
    <source>
        <strain evidence="9">214</strain>
    </source>
</reference>
<keyword evidence="2" id="KW-0808">Transferase</keyword>
<organism evidence="9 10">
    <name type="scientific">Rubroshorea leprosula</name>
    <dbReference type="NCBI Taxonomy" id="152421"/>
    <lineage>
        <taxon>Eukaryota</taxon>
        <taxon>Viridiplantae</taxon>
        <taxon>Streptophyta</taxon>
        <taxon>Embryophyta</taxon>
        <taxon>Tracheophyta</taxon>
        <taxon>Spermatophyta</taxon>
        <taxon>Magnoliopsida</taxon>
        <taxon>eudicotyledons</taxon>
        <taxon>Gunneridae</taxon>
        <taxon>Pentapetalae</taxon>
        <taxon>rosids</taxon>
        <taxon>malvids</taxon>
        <taxon>Malvales</taxon>
        <taxon>Dipterocarpaceae</taxon>
        <taxon>Rubroshorea</taxon>
    </lineage>
</organism>
<comment type="caution">
    <text evidence="9">The sequence shown here is derived from an EMBL/GenBank/DDBJ whole genome shotgun (WGS) entry which is preliminary data.</text>
</comment>
<gene>
    <name evidence="9" type="ORF">SLEP1_g57262</name>
</gene>
<evidence type="ECO:0000313" key="10">
    <source>
        <dbReference type="Proteomes" id="UP001054252"/>
    </source>
</evidence>
<dbReference type="PANTHER" id="PTHR27002:SF900">
    <property type="entry name" value="S-LOCUS LECTIN KINASE FAMILY PROTEIN"/>
    <property type="match status" value="1"/>
</dbReference>
<evidence type="ECO:0000256" key="3">
    <source>
        <dbReference type="ARBA" id="ARBA00022729"/>
    </source>
</evidence>
<dbReference type="GO" id="GO:0005524">
    <property type="term" value="F:ATP binding"/>
    <property type="evidence" value="ECO:0007669"/>
    <property type="project" value="UniProtKB-KW"/>
</dbReference>
<evidence type="ECO:0000256" key="4">
    <source>
        <dbReference type="ARBA" id="ARBA00022741"/>
    </source>
</evidence>
<evidence type="ECO:0000256" key="5">
    <source>
        <dbReference type="ARBA" id="ARBA00022777"/>
    </source>
</evidence>
<dbReference type="GO" id="GO:0048544">
    <property type="term" value="P:recognition of pollen"/>
    <property type="evidence" value="ECO:0007669"/>
    <property type="project" value="InterPro"/>
</dbReference>
<name>A0AAV5MKX5_9ROSI</name>
<dbReference type="InterPro" id="IPR011009">
    <property type="entry name" value="Kinase-like_dom_sf"/>
</dbReference>
<accession>A0AAV5MKX5</accession>
<dbReference type="AlphaFoldDB" id="A0AAV5MKX5"/>
<keyword evidence="10" id="KW-1185">Reference proteome</keyword>
<keyword evidence="5" id="KW-0418">Kinase</keyword>
<dbReference type="EMBL" id="BPVZ01000378">
    <property type="protein sequence ID" value="GKV50560.1"/>
    <property type="molecule type" value="Genomic_DNA"/>
</dbReference>
<dbReference type="InterPro" id="IPR000858">
    <property type="entry name" value="S_locus_glycoprot_dom"/>
</dbReference>
<keyword evidence="6" id="KW-0067">ATP-binding</keyword>
<keyword evidence="1" id="KW-0723">Serine/threonine-protein kinase</keyword>
<evidence type="ECO:0000256" key="1">
    <source>
        <dbReference type="ARBA" id="ARBA00022527"/>
    </source>
</evidence>
<evidence type="ECO:0000256" key="6">
    <source>
        <dbReference type="ARBA" id="ARBA00022840"/>
    </source>
</evidence>